<comment type="caution">
    <text evidence="1">The sequence shown here is derived from an EMBL/GenBank/DDBJ whole genome shotgun (WGS) entry which is preliminary data.</text>
</comment>
<evidence type="ECO:0000313" key="1">
    <source>
        <dbReference type="EMBL" id="MDO7837098.1"/>
    </source>
</evidence>
<evidence type="ECO:0000313" key="2">
    <source>
        <dbReference type="Proteomes" id="UP001176471"/>
    </source>
</evidence>
<sequence>MSLTAAALLCLGGCSSSPEPMSVHVMAPESSYGLYSTTMIQLTKLSVGKDVDEFWDEFSQKALTSNISGNSVRIERLSPTVVRIERTNDFGTHIAVHFAIFDKTSPAGRQIRLQPLSAWLVDQIGTGQSELMLATNARETVEALRGELPQLAYGVN</sequence>
<name>A0ABT8ZSN0_9SPHN</name>
<reference evidence="1" key="1">
    <citation type="submission" date="2023-07" db="EMBL/GenBank/DDBJ databases">
        <title>Bacterial whole genome sequence for Sphingobium sp. HBC34.</title>
        <authorList>
            <person name="Le V."/>
            <person name="Ko S.-R."/>
            <person name="Ahn C.-Y."/>
            <person name="Oh H.-M."/>
        </authorList>
    </citation>
    <scope>NUCLEOTIDE SEQUENCE</scope>
    <source>
        <strain evidence="1">HBC34</strain>
    </source>
</reference>
<proteinExistence type="predicted"/>
<protein>
    <recommendedName>
        <fullName evidence="3">DUF3576 domain-containing protein</fullName>
    </recommendedName>
</protein>
<keyword evidence="2" id="KW-1185">Reference proteome</keyword>
<evidence type="ECO:0008006" key="3">
    <source>
        <dbReference type="Google" id="ProtNLM"/>
    </source>
</evidence>
<organism evidence="1 2">
    <name type="scientific">Sphingobium cyanobacteriorum</name>
    <dbReference type="NCBI Taxonomy" id="3063954"/>
    <lineage>
        <taxon>Bacteria</taxon>
        <taxon>Pseudomonadati</taxon>
        <taxon>Pseudomonadota</taxon>
        <taxon>Alphaproteobacteria</taxon>
        <taxon>Sphingomonadales</taxon>
        <taxon>Sphingomonadaceae</taxon>
        <taxon>Sphingobium</taxon>
    </lineage>
</organism>
<gene>
    <name evidence="1" type="ORF">Q4610_18805</name>
</gene>
<dbReference type="EMBL" id="JAUQOM010000015">
    <property type="protein sequence ID" value="MDO7837098.1"/>
    <property type="molecule type" value="Genomic_DNA"/>
</dbReference>
<dbReference type="Proteomes" id="UP001176471">
    <property type="component" value="Unassembled WGS sequence"/>
</dbReference>
<dbReference type="RefSeq" id="WP_304537405.1">
    <property type="nucleotide sequence ID" value="NZ_JAUQOM010000015.1"/>
</dbReference>
<accession>A0ABT8ZSN0</accession>